<keyword evidence="2" id="KW-1185">Reference proteome</keyword>
<dbReference type="Proteomes" id="UP000198597">
    <property type="component" value="Unassembled WGS sequence"/>
</dbReference>
<dbReference type="EMBL" id="FNJM01000001">
    <property type="protein sequence ID" value="SDO96018.1"/>
    <property type="molecule type" value="Genomic_DNA"/>
</dbReference>
<dbReference type="GeneID" id="65311097"/>
<gene>
    <name evidence="1" type="ORF">SAMN04488529_101951</name>
</gene>
<dbReference type="RefSeq" id="WP_089966318.1">
    <property type="nucleotide sequence ID" value="NZ_CP071376.1"/>
</dbReference>
<reference evidence="1 2" key="1">
    <citation type="submission" date="2016-10" db="EMBL/GenBank/DDBJ databases">
        <authorList>
            <person name="de Groot N.N."/>
        </authorList>
    </citation>
    <scope>NUCLEOTIDE SEQUENCE [LARGE SCALE GENOMIC DNA]</scope>
    <source>
        <strain evidence="1 2">DSM 12272</strain>
    </source>
</reference>
<organism evidence="1 2">
    <name type="scientific">Clostridium gasigenes</name>
    <dbReference type="NCBI Taxonomy" id="94869"/>
    <lineage>
        <taxon>Bacteria</taxon>
        <taxon>Bacillati</taxon>
        <taxon>Bacillota</taxon>
        <taxon>Clostridia</taxon>
        <taxon>Eubacteriales</taxon>
        <taxon>Clostridiaceae</taxon>
        <taxon>Clostridium</taxon>
    </lineage>
</organism>
<evidence type="ECO:0000313" key="1">
    <source>
        <dbReference type="EMBL" id="SDO96018.1"/>
    </source>
</evidence>
<dbReference type="AlphaFoldDB" id="A0A1H0NU33"/>
<dbReference type="SUPFAM" id="SSF49464">
    <property type="entry name" value="Carboxypeptidase regulatory domain-like"/>
    <property type="match status" value="1"/>
</dbReference>
<protein>
    <recommendedName>
        <fullName evidence="3">Carboxypeptidase regulatory-like domain-containing protein</fullName>
    </recommendedName>
</protein>
<dbReference type="OrthoDB" id="1912420at2"/>
<dbReference type="InterPro" id="IPR008969">
    <property type="entry name" value="CarboxyPept-like_regulatory"/>
</dbReference>
<proteinExistence type="predicted"/>
<evidence type="ECO:0000313" key="2">
    <source>
        <dbReference type="Proteomes" id="UP000198597"/>
    </source>
</evidence>
<accession>A0A1H0NU33</accession>
<dbReference type="STRING" id="94869.SAMN04488529_101951"/>
<sequence length="99" mass="11132">MKSINKNNYIVVSSDSLSQNNNCTFIIENKRTIIKGVVTTRKGVPTKGASIEVVQVNIYDSKRTVLGCTYTDRNGEYAFSILPLCNMIYEFIVYSPLVK</sequence>
<evidence type="ECO:0008006" key="3">
    <source>
        <dbReference type="Google" id="ProtNLM"/>
    </source>
</evidence>
<name>A0A1H0NU33_9CLOT</name>